<accession>A0A8S5U660</accession>
<name>A0A8S5U660_9CAUD</name>
<evidence type="ECO:0008006" key="2">
    <source>
        <dbReference type="Google" id="ProtNLM"/>
    </source>
</evidence>
<proteinExistence type="predicted"/>
<evidence type="ECO:0000313" key="1">
    <source>
        <dbReference type="EMBL" id="DAF89968.1"/>
    </source>
</evidence>
<reference evidence="1" key="1">
    <citation type="journal article" date="2021" name="Proc. Natl. Acad. Sci. U.S.A.">
        <title>A Catalog of Tens of Thousands of Viruses from Human Metagenomes Reveals Hidden Associations with Chronic Diseases.</title>
        <authorList>
            <person name="Tisza M.J."/>
            <person name="Buck C.B."/>
        </authorList>
    </citation>
    <scope>NUCLEOTIDE SEQUENCE</scope>
    <source>
        <strain evidence="1">CtwHj1</strain>
    </source>
</reference>
<organism evidence="1">
    <name type="scientific">Siphoviridae sp. ctwHj1</name>
    <dbReference type="NCBI Taxonomy" id="2825727"/>
    <lineage>
        <taxon>Viruses</taxon>
        <taxon>Duplodnaviria</taxon>
        <taxon>Heunggongvirae</taxon>
        <taxon>Uroviricota</taxon>
        <taxon>Caudoviricetes</taxon>
    </lineage>
</organism>
<sequence>MKLLTRDTMTESKMFELDGDAYLFARPLSETEKDKLRIESRRFKAGETRTEEAVERKYRALYLATSISSWNGIEDANGKPIECNRERIFELCDTAPETMEAFYAMVSREFMYVEKDSEKNSGNGRNALPTAE</sequence>
<dbReference type="EMBL" id="BK016018">
    <property type="protein sequence ID" value="DAF89968.1"/>
    <property type="molecule type" value="Genomic_DNA"/>
</dbReference>
<protein>
    <recommendedName>
        <fullName evidence="2">Tail assembly chaperone</fullName>
    </recommendedName>
</protein>